<sequence>MSINELHDNSMPVVIHWFRDRKSSVIQSLRHSCRAVMHSASAN</sequence>
<dbReference type="EMBL" id="GBXM01099856">
    <property type="protein sequence ID" value="JAH08721.1"/>
    <property type="molecule type" value="Transcribed_RNA"/>
</dbReference>
<proteinExistence type="predicted"/>
<evidence type="ECO:0000313" key="1">
    <source>
        <dbReference type="EMBL" id="JAH08721.1"/>
    </source>
</evidence>
<dbReference type="AlphaFoldDB" id="A0A0E9PVS6"/>
<name>A0A0E9PVS6_ANGAN</name>
<organism evidence="1">
    <name type="scientific">Anguilla anguilla</name>
    <name type="common">European freshwater eel</name>
    <name type="synonym">Muraena anguilla</name>
    <dbReference type="NCBI Taxonomy" id="7936"/>
    <lineage>
        <taxon>Eukaryota</taxon>
        <taxon>Metazoa</taxon>
        <taxon>Chordata</taxon>
        <taxon>Craniata</taxon>
        <taxon>Vertebrata</taxon>
        <taxon>Euteleostomi</taxon>
        <taxon>Actinopterygii</taxon>
        <taxon>Neopterygii</taxon>
        <taxon>Teleostei</taxon>
        <taxon>Anguilliformes</taxon>
        <taxon>Anguillidae</taxon>
        <taxon>Anguilla</taxon>
    </lineage>
</organism>
<accession>A0A0E9PVS6</accession>
<reference evidence="1" key="2">
    <citation type="journal article" date="2015" name="Fish Shellfish Immunol.">
        <title>Early steps in the European eel (Anguilla anguilla)-Vibrio vulnificus interaction in the gills: Role of the RtxA13 toxin.</title>
        <authorList>
            <person name="Callol A."/>
            <person name="Pajuelo D."/>
            <person name="Ebbesson L."/>
            <person name="Teles M."/>
            <person name="MacKenzie S."/>
            <person name="Amaro C."/>
        </authorList>
    </citation>
    <scope>NUCLEOTIDE SEQUENCE</scope>
</reference>
<reference evidence="1" key="1">
    <citation type="submission" date="2014-11" db="EMBL/GenBank/DDBJ databases">
        <authorList>
            <person name="Amaro Gonzalez C."/>
        </authorList>
    </citation>
    <scope>NUCLEOTIDE SEQUENCE</scope>
</reference>
<protein>
    <submittedName>
        <fullName evidence="1">Uncharacterized protein</fullName>
    </submittedName>
</protein>